<feature type="transmembrane region" description="Helical" evidence="8">
    <location>
        <begin position="45"/>
        <end position="64"/>
    </location>
</feature>
<feature type="transmembrane region" description="Helical" evidence="8">
    <location>
        <begin position="85"/>
        <end position="105"/>
    </location>
</feature>
<dbReference type="PANTHER" id="PTHR34975">
    <property type="entry name" value="SPORE GERMINATION PROTEIN A2"/>
    <property type="match status" value="1"/>
</dbReference>
<evidence type="ECO:0000313" key="9">
    <source>
        <dbReference type="EMBL" id="MBD2863067.1"/>
    </source>
</evidence>
<keyword evidence="6 8" id="KW-1133">Transmembrane helix</keyword>
<dbReference type="Gene3D" id="1.20.1740.10">
    <property type="entry name" value="Amino acid/polyamine transporter I"/>
    <property type="match status" value="1"/>
</dbReference>
<dbReference type="InterPro" id="IPR004761">
    <property type="entry name" value="Spore_GerAB"/>
</dbReference>
<evidence type="ECO:0000313" key="10">
    <source>
        <dbReference type="Proteomes" id="UP000639396"/>
    </source>
</evidence>
<gene>
    <name evidence="9" type="ORF">IDH45_13825</name>
</gene>
<protein>
    <submittedName>
        <fullName evidence="9">GerAB/ArcD/ProY family transporter</fullName>
    </submittedName>
</protein>
<accession>A0A927CAC6</accession>
<comment type="subcellular location">
    <subcellularLocation>
        <location evidence="1">Membrane</location>
        <topology evidence="1">Multi-pass membrane protein</topology>
    </subcellularLocation>
</comment>
<evidence type="ECO:0000256" key="4">
    <source>
        <dbReference type="ARBA" id="ARBA00022544"/>
    </source>
</evidence>
<evidence type="ECO:0000256" key="6">
    <source>
        <dbReference type="ARBA" id="ARBA00022989"/>
    </source>
</evidence>
<feature type="transmembrane region" description="Helical" evidence="8">
    <location>
        <begin position="16"/>
        <end position="39"/>
    </location>
</feature>
<reference evidence="9" key="1">
    <citation type="submission" date="2020-09" db="EMBL/GenBank/DDBJ databases">
        <title>A novel bacterium of genus Paenibacillus, isolated from South China Sea.</title>
        <authorList>
            <person name="Huang H."/>
            <person name="Mo K."/>
            <person name="Hu Y."/>
        </authorList>
    </citation>
    <scope>NUCLEOTIDE SEQUENCE</scope>
    <source>
        <strain evidence="9">IB182363</strain>
    </source>
</reference>
<dbReference type="Proteomes" id="UP000639396">
    <property type="component" value="Unassembled WGS sequence"/>
</dbReference>
<dbReference type="EMBL" id="JACXJA010000016">
    <property type="protein sequence ID" value="MBD2863067.1"/>
    <property type="molecule type" value="Genomic_DNA"/>
</dbReference>
<evidence type="ECO:0000256" key="8">
    <source>
        <dbReference type="SAM" id="Phobius"/>
    </source>
</evidence>
<name>A0A927CAC6_9BACL</name>
<dbReference type="PANTHER" id="PTHR34975:SF2">
    <property type="entry name" value="SPORE GERMINATION PROTEIN A2"/>
    <property type="match status" value="1"/>
</dbReference>
<dbReference type="GO" id="GO:0009847">
    <property type="term" value="P:spore germination"/>
    <property type="evidence" value="ECO:0007669"/>
    <property type="project" value="InterPro"/>
</dbReference>
<evidence type="ECO:0000256" key="2">
    <source>
        <dbReference type="ARBA" id="ARBA00007998"/>
    </source>
</evidence>
<evidence type="ECO:0000256" key="7">
    <source>
        <dbReference type="ARBA" id="ARBA00023136"/>
    </source>
</evidence>
<sequence length="148" mass="16211">MKNFEYGDKEIGQKEVAYAISNMVIGLGILTLPSTIVAATTSSDGWMSILIGGLIALGCAWAIAKLVMRFPKMNYYEITAKLTNPAVASIVTLLFALYMFLFVSIEVRGVSSISKLYLFDTTPVEAICFFFCSCCCTEWPVRACHCCG</sequence>
<dbReference type="GO" id="GO:0016020">
    <property type="term" value="C:membrane"/>
    <property type="evidence" value="ECO:0007669"/>
    <property type="project" value="UniProtKB-SubCell"/>
</dbReference>
<comment type="similarity">
    <text evidence="2">Belongs to the amino acid-polyamine-organocation (APC) superfamily. Spore germination protein (SGP) (TC 2.A.3.9) family.</text>
</comment>
<dbReference type="Pfam" id="PF03845">
    <property type="entry name" value="Spore_permease"/>
    <property type="match status" value="1"/>
</dbReference>
<keyword evidence="5 8" id="KW-0812">Transmembrane</keyword>
<keyword evidence="7 8" id="KW-0472">Membrane</keyword>
<evidence type="ECO:0000256" key="5">
    <source>
        <dbReference type="ARBA" id="ARBA00022692"/>
    </source>
</evidence>
<proteinExistence type="inferred from homology"/>
<evidence type="ECO:0000256" key="1">
    <source>
        <dbReference type="ARBA" id="ARBA00004141"/>
    </source>
</evidence>
<evidence type="ECO:0000256" key="3">
    <source>
        <dbReference type="ARBA" id="ARBA00022448"/>
    </source>
</evidence>
<dbReference type="AlphaFoldDB" id="A0A927CAC6"/>
<comment type="caution">
    <text evidence="9">The sequence shown here is derived from an EMBL/GenBank/DDBJ whole genome shotgun (WGS) entry which is preliminary data.</text>
</comment>
<organism evidence="9 10">
    <name type="scientific">Paenibacillus oceani</name>
    <dbReference type="NCBI Taxonomy" id="2772510"/>
    <lineage>
        <taxon>Bacteria</taxon>
        <taxon>Bacillati</taxon>
        <taxon>Bacillota</taxon>
        <taxon>Bacilli</taxon>
        <taxon>Bacillales</taxon>
        <taxon>Paenibacillaceae</taxon>
        <taxon>Paenibacillus</taxon>
    </lineage>
</organism>
<keyword evidence="4" id="KW-0309">Germination</keyword>
<keyword evidence="10" id="KW-1185">Reference proteome</keyword>
<keyword evidence="3" id="KW-0813">Transport</keyword>